<protein>
    <submittedName>
        <fullName evidence="1">Uncharacterized protein</fullName>
    </submittedName>
</protein>
<reference evidence="1" key="2">
    <citation type="submission" date="2025-09" db="UniProtKB">
        <authorList>
            <consortium name="Ensembl"/>
        </authorList>
    </citation>
    <scope>IDENTIFICATION</scope>
</reference>
<name>A0A8C9ZIR6_SANLU</name>
<dbReference type="InterPro" id="IPR036397">
    <property type="entry name" value="RNaseH_sf"/>
</dbReference>
<accession>A0A8C9ZIR6</accession>
<evidence type="ECO:0000313" key="2">
    <source>
        <dbReference type="Proteomes" id="UP000694568"/>
    </source>
</evidence>
<dbReference type="Proteomes" id="UP000694568">
    <property type="component" value="Unplaced"/>
</dbReference>
<evidence type="ECO:0000313" key="1">
    <source>
        <dbReference type="Ensembl" id="ENSSLUP00000039755.1"/>
    </source>
</evidence>
<dbReference type="Gene3D" id="3.30.420.10">
    <property type="entry name" value="Ribonuclease H-like superfamily/Ribonuclease H"/>
    <property type="match status" value="1"/>
</dbReference>
<dbReference type="GeneTree" id="ENSGT01050000245238"/>
<dbReference type="Ensembl" id="ENSSLUT00000041045.1">
    <property type="protein sequence ID" value="ENSSLUP00000039755.1"/>
    <property type="gene ID" value="ENSSLUG00000017809.1"/>
</dbReference>
<reference evidence="1" key="1">
    <citation type="submission" date="2025-08" db="UniProtKB">
        <authorList>
            <consortium name="Ensembl"/>
        </authorList>
    </citation>
    <scope>IDENTIFICATION</scope>
</reference>
<keyword evidence="2" id="KW-1185">Reference proteome</keyword>
<dbReference type="AlphaFoldDB" id="A0A8C9ZIR6"/>
<proteinExistence type="predicted"/>
<dbReference type="GO" id="GO:0003676">
    <property type="term" value="F:nucleic acid binding"/>
    <property type="evidence" value="ECO:0007669"/>
    <property type="project" value="InterPro"/>
</dbReference>
<dbReference type="PROSITE" id="PS51257">
    <property type="entry name" value="PROKAR_LIPOPROTEIN"/>
    <property type="match status" value="1"/>
</dbReference>
<organism evidence="1 2">
    <name type="scientific">Sander lucioperca</name>
    <name type="common">Pike-perch</name>
    <name type="synonym">Perca lucioperca</name>
    <dbReference type="NCBI Taxonomy" id="283035"/>
    <lineage>
        <taxon>Eukaryota</taxon>
        <taxon>Metazoa</taxon>
        <taxon>Chordata</taxon>
        <taxon>Craniata</taxon>
        <taxon>Vertebrata</taxon>
        <taxon>Euteleostomi</taxon>
        <taxon>Actinopterygii</taxon>
        <taxon>Neopterygii</taxon>
        <taxon>Teleostei</taxon>
        <taxon>Neoteleostei</taxon>
        <taxon>Acanthomorphata</taxon>
        <taxon>Eupercaria</taxon>
        <taxon>Perciformes</taxon>
        <taxon>Percoidei</taxon>
        <taxon>Percidae</taxon>
        <taxon>Luciopercinae</taxon>
        <taxon>Sander</taxon>
    </lineage>
</organism>
<sequence length="91" mass="10114">MKLRLNYLEKKHTALHLYGGGNIMILACFAASGPGQLRIIEGKMNSQVYQTILQDNVRMGVCSPCLMLSTYARGSVERSQNRAIPPNTNCR</sequence>